<dbReference type="Gene3D" id="1.10.10.60">
    <property type="entry name" value="Homeodomain-like"/>
    <property type="match status" value="1"/>
</dbReference>
<evidence type="ECO:0000313" key="3">
    <source>
        <dbReference type="EMBL" id="JAG88934.1"/>
    </source>
</evidence>
<dbReference type="InterPro" id="IPR044822">
    <property type="entry name" value="Myb_DNA-bind_4"/>
</dbReference>
<feature type="region of interest" description="Disordered" evidence="1">
    <location>
        <begin position="1"/>
        <end position="29"/>
    </location>
</feature>
<dbReference type="EMBL" id="GCHU01004735">
    <property type="protein sequence ID" value="JAG88934.1"/>
    <property type="molecule type" value="Transcribed_RNA"/>
</dbReference>
<feature type="region of interest" description="Disordered" evidence="1">
    <location>
        <begin position="48"/>
        <end position="73"/>
    </location>
</feature>
<proteinExistence type="predicted"/>
<evidence type="ECO:0000256" key="1">
    <source>
        <dbReference type="SAM" id="MobiDB-lite"/>
    </source>
</evidence>
<feature type="domain" description="Myb-like" evidence="2">
    <location>
        <begin position="31"/>
        <end position="103"/>
    </location>
</feature>
<name>A0A0C9RXZ2_9CONI</name>
<dbReference type="Pfam" id="PF13837">
    <property type="entry name" value="Myb_DNA-bind_4"/>
    <property type="match status" value="1"/>
</dbReference>
<dbReference type="PANTHER" id="PTHR47211:SF2">
    <property type="entry name" value="TRIHELIX TRANSCRIPTION FACTOR ASR3"/>
    <property type="match status" value="1"/>
</dbReference>
<dbReference type="PROSITE" id="PS50090">
    <property type="entry name" value="MYB_LIKE"/>
    <property type="match status" value="1"/>
</dbReference>
<reference evidence="3" key="1">
    <citation type="submission" date="2015-02" db="EMBL/GenBank/DDBJ databases">
        <title>A transcriptome of Wollemia nobilis - a relic of Gondwana.</title>
        <authorList>
            <person name="Chia J.Y."/>
            <person name="Leong Y.S."/>
            <person name="Abdul Karim S."/>
            <person name="Wan Azmi N."/>
            <person name="Hercus R."/>
            <person name="Croft L."/>
        </authorList>
    </citation>
    <scope>NUCLEOTIDE SEQUENCE</scope>
    <source>
        <strain evidence="3">MaeBrown</strain>
        <tissue evidence="3">Leaf</tissue>
    </source>
</reference>
<feature type="compositionally biased region" description="Basic and acidic residues" evidence="1">
    <location>
        <begin position="10"/>
        <end position="26"/>
    </location>
</feature>
<feature type="compositionally biased region" description="Polar residues" evidence="1">
    <location>
        <begin position="219"/>
        <end position="245"/>
    </location>
</feature>
<feature type="region of interest" description="Disordered" evidence="1">
    <location>
        <begin position="186"/>
        <end position="256"/>
    </location>
</feature>
<sequence>MEEGNSLAPPEKEKPQEGDSGCDRNAPRFPRWTRQEILVLIEAKRVEECKGRRSRAAAAAGADGNGGAGGGAESKWAAISSYCKRRGVSREPVQCRKRWTTLWRDYKRIREWEAHHGERSFWLLRNDVKREAKLPAFFDRELYDVLERSIVGGRQGFRAAAASPEPAAVAVGILESGGRSAVEEGMMEEFEPREEEEEGEGEEEEVAGTPTEKEVLDSPSGTRSGVKSEKLPTSNGEKVSTSSGAGQKRMHASEVDEDRDLKQQLLSILERNGQVLNAHVNSHNLNCQLDRDQRNEHTKSLVEVLGKLADALGRIADKLQ</sequence>
<protein>
    <submittedName>
        <fullName evidence="3">TSA: Wollemia nobilis Ref_Wollemi_Transcript_4770_1204 transcribed RNA sequence</fullName>
    </submittedName>
</protein>
<accession>A0A0C9RXZ2</accession>
<dbReference type="AlphaFoldDB" id="A0A0C9RXZ2"/>
<organism evidence="3">
    <name type="scientific">Wollemia nobilis</name>
    <dbReference type="NCBI Taxonomy" id="56998"/>
    <lineage>
        <taxon>Eukaryota</taxon>
        <taxon>Viridiplantae</taxon>
        <taxon>Streptophyta</taxon>
        <taxon>Embryophyta</taxon>
        <taxon>Tracheophyta</taxon>
        <taxon>Spermatophyta</taxon>
        <taxon>Pinopsida</taxon>
        <taxon>Pinidae</taxon>
        <taxon>Conifers II</taxon>
        <taxon>Araucariales</taxon>
        <taxon>Araucariaceae</taxon>
        <taxon>Wollemia</taxon>
    </lineage>
</organism>
<dbReference type="PANTHER" id="PTHR47211">
    <property type="entry name" value="TRIHELIX TRANSCRIPTION FACTOR ASR3"/>
    <property type="match status" value="1"/>
</dbReference>
<feature type="compositionally biased region" description="Gly residues" evidence="1">
    <location>
        <begin position="63"/>
        <end position="72"/>
    </location>
</feature>
<feature type="compositionally biased region" description="Acidic residues" evidence="1">
    <location>
        <begin position="186"/>
        <end position="206"/>
    </location>
</feature>
<evidence type="ECO:0000259" key="2">
    <source>
        <dbReference type="PROSITE" id="PS50090"/>
    </source>
</evidence>
<dbReference type="InterPro" id="IPR001005">
    <property type="entry name" value="SANT/Myb"/>
</dbReference>